<dbReference type="InterPro" id="IPR036390">
    <property type="entry name" value="WH_DNA-bd_sf"/>
</dbReference>
<organism evidence="2 3">
    <name type="scientific">Acidithiobacillus marinus</name>
    <dbReference type="NCBI Taxonomy" id="187490"/>
    <lineage>
        <taxon>Bacteria</taxon>
        <taxon>Pseudomonadati</taxon>
        <taxon>Pseudomonadota</taxon>
        <taxon>Acidithiobacillia</taxon>
        <taxon>Acidithiobacillales</taxon>
        <taxon>Acidithiobacillaceae</taxon>
        <taxon>Acidithiobacillus</taxon>
    </lineage>
</organism>
<dbReference type="PANTHER" id="PTHR33221">
    <property type="entry name" value="WINGED HELIX-TURN-HELIX TRANSCRIPTIONAL REGULATOR, RRF2 FAMILY"/>
    <property type="match status" value="1"/>
</dbReference>
<dbReference type="SUPFAM" id="SSF46785">
    <property type="entry name" value="Winged helix' DNA-binding domain"/>
    <property type="match status" value="1"/>
</dbReference>
<gene>
    <name evidence="2" type="ORF">B1757_10910</name>
</gene>
<dbReference type="Proteomes" id="UP000234329">
    <property type="component" value="Unassembled WGS sequence"/>
</dbReference>
<protein>
    <submittedName>
        <fullName evidence="2">DNA-binding protein</fullName>
    </submittedName>
</protein>
<proteinExistence type="predicted"/>
<dbReference type="EMBL" id="MXAV01000040">
    <property type="protein sequence ID" value="PKY10219.1"/>
    <property type="molecule type" value="Genomic_DNA"/>
</dbReference>
<reference evidence="2 3" key="1">
    <citation type="submission" date="2017-03" db="EMBL/GenBank/DDBJ databases">
        <title>Draft genime sequence of the acidophilic sulfur-oxidizing bacterium Acidithiobacillus sp. SH, isolated from seawater.</title>
        <authorList>
            <person name="Sharmin S."/>
            <person name="Tokuhisa M."/>
            <person name="Kanao T."/>
            <person name="Kamimura K."/>
        </authorList>
    </citation>
    <scope>NUCLEOTIDE SEQUENCE [LARGE SCALE GENOMIC DNA]</scope>
    <source>
        <strain evidence="2 3">SH</strain>
    </source>
</reference>
<dbReference type="GO" id="GO:0003677">
    <property type="term" value="F:DNA binding"/>
    <property type="evidence" value="ECO:0007669"/>
    <property type="project" value="UniProtKB-KW"/>
</dbReference>
<dbReference type="InterPro" id="IPR036388">
    <property type="entry name" value="WH-like_DNA-bd_sf"/>
</dbReference>
<dbReference type="GO" id="GO:0005829">
    <property type="term" value="C:cytosol"/>
    <property type="evidence" value="ECO:0007669"/>
    <property type="project" value="TreeGrafter"/>
</dbReference>
<dbReference type="InParanoid" id="A0A2I1DK24"/>
<dbReference type="GO" id="GO:0003700">
    <property type="term" value="F:DNA-binding transcription factor activity"/>
    <property type="evidence" value="ECO:0007669"/>
    <property type="project" value="TreeGrafter"/>
</dbReference>
<name>A0A2I1DK24_9PROT</name>
<evidence type="ECO:0000256" key="1">
    <source>
        <dbReference type="ARBA" id="ARBA00023125"/>
    </source>
</evidence>
<evidence type="ECO:0000313" key="3">
    <source>
        <dbReference type="Proteomes" id="UP000234329"/>
    </source>
</evidence>
<dbReference type="Gene3D" id="1.10.10.10">
    <property type="entry name" value="Winged helix-like DNA-binding domain superfamily/Winged helix DNA-binding domain"/>
    <property type="match status" value="1"/>
</dbReference>
<keyword evidence="1 2" id="KW-0238">DNA-binding</keyword>
<dbReference type="InterPro" id="IPR000944">
    <property type="entry name" value="Tscrpt_reg_Rrf2"/>
</dbReference>
<dbReference type="PROSITE" id="PS51197">
    <property type="entry name" value="HTH_RRF2_2"/>
    <property type="match status" value="1"/>
</dbReference>
<dbReference type="PANTHER" id="PTHR33221:SF5">
    <property type="entry name" value="HTH-TYPE TRANSCRIPTIONAL REGULATOR ISCR"/>
    <property type="match status" value="1"/>
</dbReference>
<keyword evidence="3" id="KW-1185">Reference proteome</keyword>
<dbReference type="OrthoDB" id="9808360at2"/>
<dbReference type="RefSeq" id="WP_101538338.1">
    <property type="nucleotide sequence ID" value="NZ_MXAV01000040.1"/>
</dbReference>
<accession>A0A2I1DK24</accession>
<dbReference type="NCBIfam" id="TIGR00738">
    <property type="entry name" value="rrf2_super"/>
    <property type="match status" value="1"/>
</dbReference>
<comment type="caution">
    <text evidence="2">The sequence shown here is derived from an EMBL/GenBank/DDBJ whole genome shotgun (WGS) entry which is preliminary data.</text>
</comment>
<sequence>MKLTTKGRYAVTAMLDLALHQQGGVVTVADVSRRQQISVAYLEQLFGRMRRVGLIESVRGPGGGYRLALPDSQISLTRIVEAVNESISTTQCGGEPQNCCKGDGQQCLTHDLWEELGDLIAGFLGSITLGDLVARHLKKESAQGALVHMQNRHTLRTATHDTA</sequence>
<evidence type="ECO:0000313" key="2">
    <source>
        <dbReference type="EMBL" id="PKY10219.1"/>
    </source>
</evidence>
<dbReference type="Pfam" id="PF02082">
    <property type="entry name" value="Rrf2"/>
    <property type="match status" value="1"/>
</dbReference>
<dbReference type="AlphaFoldDB" id="A0A2I1DK24"/>
<dbReference type="FunCoup" id="A0A2I1DK24">
    <property type="interactions" value="331"/>
</dbReference>
<dbReference type="FunFam" id="1.10.10.10:FF:000026">
    <property type="entry name" value="HTH-type transcriptional regulator IscR"/>
    <property type="match status" value="1"/>
</dbReference>